<organism evidence="1 2">
    <name type="scientific">Sphaerimonospora cavernae</name>
    <dbReference type="NCBI Taxonomy" id="1740611"/>
    <lineage>
        <taxon>Bacteria</taxon>
        <taxon>Bacillati</taxon>
        <taxon>Actinomycetota</taxon>
        <taxon>Actinomycetes</taxon>
        <taxon>Streptosporangiales</taxon>
        <taxon>Streptosporangiaceae</taxon>
        <taxon>Sphaerimonospora</taxon>
    </lineage>
</organism>
<keyword evidence="2" id="KW-1185">Reference proteome</keyword>
<comment type="caution">
    <text evidence="1">The sequence shown here is derived from an EMBL/GenBank/DDBJ whole genome shotgun (WGS) entry which is preliminary data.</text>
</comment>
<dbReference type="InterPro" id="IPR036390">
    <property type="entry name" value="WH_DNA-bd_sf"/>
</dbReference>
<protein>
    <recommendedName>
        <fullName evidence="3">MarR family protein</fullName>
    </recommendedName>
</protein>
<evidence type="ECO:0008006" key="3">
    <source>
        <dbReference type="Google" id="ProtNLM"/>
    </source>
</evidence>
<dbReference type="SUPFAM" id="SSF46785">
    <property type="entry name" value="Winged helix' DNA-binding domain"/>
    <property type="match status" value="1"/>
</dbReference>
<reference evidence="1 2" key="1">
    <citation type="submission" date="2024-09" db="EMBL/GenBank/DDBJ databases">
        <authorList>
            <person name="Sun Q."/>
            <person name="Mori K."/>
        </authorList>
    </citation>
    <scope>NUCLEOTIDE SEQUENCE [LARGE SCALE GENOMIC DNA]</scope>
    <source>
        <strain evidence="1 2">TBRC 1851</strain>
    </source>
</reference>
<dbReference type="Gene3D" id="1.10.10.10">
    <property type="entry name" value="Winged helix-like DNA-binding domain superfamily/Winged helix DNA-binding domain"/>
    <property type="match status" value="1"/>
</dbReference>
<name>A0ABV6U9N7_9ACTN</name>
<evidence type="ECO:0000313" key="2">
    <source>
        <dbReference type="Proteomes" id="UP001589870"/>
    </source>
</evidence>
<evidence type="ECO:0000313" key="1">
    <source>
        <dbReference type="EMBL" id="MFC0864880.1"/>
    </source>
</evidence>
<dbReference type="InterPro" id="IPR036388">
    <property type="entry name" value="WH-like_DNA-bd_sf"/>
</dbReference>
<accession>A0ABV6U9N7</accession>
<dbReference type="EMBL" id="JBHMQT010000044">
    <property type="protein sequence ID" value="MFC0864880.1"/>
    <property type="molecule type" value="Genomic_DNA"/>
</dbReference>
<dbReference type="RefSeq" id="WP_394302925.1">
    <property type="nucleotide sequence ID" value="NZ_JBHMQT010000044.1"/>
</dbReference>
<sequence>MRRVAATAVPVFRTQTQADLLAAIYLRRERHWTLASLSRELNASPSTLHAEVKRLEEAELINATEVGRSRILEPNLKHPISKPLIEILSYMYGPQVVIAEEFANIPGADRVLVFGSWAARHSGEPGHAPHDIDVLVIGDADRTAVYAAADRAQDRIGIPVNPVLASTRRWQTATDALIRQIKASPTIELISRATDGGREAGQ</sequence>
<dbReference type="Proteomes" id="UP001589870">
    <property type="component" value="Unassembled WGS sequence"/>
</dbReference>
<gene>
    <name evidence="1" type="ORF">ACFHYQ_21540</name>
</gene>
<proteinExistence type="predicted"/>